<dbReference type="AlphaFoldDB" id="S6AM21"/>
<dbReference type="OrthoDB" id="6896410at2"/>
<dbReference type="EMBL" id="AP013068">
    <property type="protein sequence ID" value="BAN46478.1"/>
    <property type="molecule type" value="Genomic_DNA"/>
</dbReference>
<organism evidence="2 3">
    <name type="scientific">Metapseudomonas resinovorans NBRC 106553</name>
    <dbReference type="NCBI Taxonomy" id="1245471"/>
    <lineage>
        <taxon>Bacteria</taxon>
        <taxon>Pseudomonadati</taxon>
        <taxon>Pseudomonadota</taxon>
        <taxon>Gammaproteobacteria</taxon>
        <taxon>Pseudomonadales</taxon>
        <taxon>Pseudomonadaceae</taxon>
        <taxon>Metapseudomonas</taxon>
    </lineage>
</organism>
<dbReference type="HOGENOM" id="CLU_2331572_0_0_6"/>
<accession>S6AM21</accession>
<dbReference type="Proteomes" id="UP000015503">
    <property type="component" value="Chromosome"/>
</dbReference>
<proteinExistence type="predicted"/>
<dbReference type="KEGG" id="pre:PCA10_07460"/>
<keyword evidence="3" id="KW-1185">Reference proteome</keyword>
<sequence length="98" mass="11145">MTDENDSHTPDTLDSAGQEAVNHARRQRTRALYHFLDKIDAVIKKRCELLPERPAENKAVGEQPLRQEMQQNPCFDQPITPRGDDELTGLVPVEAPKR</sequence>
<evidence type="ECO:0000256" key="1">
    <source>
        <dbReference type="SAM" id="MobiDB-lite"/>
    </source>
</evidence>
<name>S6AM21_METRE</name>
<dbReference type="STRING" id="1245471.PCA10_07460"/>
<feature type="compositionally biased region" description="Basic and acidic residues" evidence="1">
    <location>
        <begin position="1"/>
        <end position="11"/>
    </location>
</feature>
<feature type="region of interest" description="Disordered" evidence="1">
    <location>
        <begin position="54"/>
        <end position="98"/>
    </location>
</feature>
<dbReference type="RefSeq" id="WP_016490680.1">
    <property type="nucleotide sequence ID" value="NC_021499.1"/>
</dbReference>
<feature type="region of interest" description="Disordered" evidence="1">
    <location>
        <begin position="1"/>
        <end position="25"/>
    </location>
</feature>
<evidence type="ECO:0000313" key="2">
    <source>
        <dbReference type="EMBL" id="BAN46478.1"/>
    </source>
</evidence>
<reference evidence="2 3" key="1">
    <citation type="journal article" date="2013" name="Genome Announc.">
        <title>Complete Genome Sequence of the Carbazole Degrader Pseudomonas resinovorans Strain CA10 (NBRC 106553).</title>
        <authorList>
            <person name="Shintani M."/>
            <person name="Hosoyama A."/>
            <person name="Ohji S."/>
            <person name="Tsuchikane K."/>
            <person name="Takarada H."/>
            <person name="Yamazoe A."/>
            <person name="Fujita N."/>
            <person name="Nojiri H."/>
        </authorList>
    </citation>
    <scope>NUCLEOTIDE SEQUENCE [LARGE SCALE GENOMIC DNA]</scope>
    <source>
        <strain evidence="2 3">NBRC 106553</strain>
    </source>
</reference>
<evidence type="ECO:0000313" key="3">
    <source>
        <dbReference type="Proteomes" id="UP000015503"/>
    </source>
</evidence>
<gene>
    <name evidence="2" type="ORF">PCA10_07460</name>
</gene>
<protein>
    <submittedName>
        <fullName evidence="2">Uncharacterized protein</fullName>
    </submittedName>
</protein>